<dbReference type="OrthoDB" id="1430937at2759"/>
<dbReference type="InterPro" id="IPR052343">
    <property type="entry name" value="Retrotransposon-Effector_Assoc"/>
</dbReference>
<feature type="domain" description="Reverse transcriptase" evidence="1">
    <location>
        <begin position="34"/>
        <end position="217"/>
    </location>
</feature>
<reference evidence="2" key="1">
    <citation type="submission" date="2020-09" db="EMBL/GenBank/DDBJ databases">
        <title>Genome-Enabled Discovery of Anthraquinone Biosynthesis in Senna tora.</title>
        <authorList>
            <person name="Kang S.-H."/>
            <person name="Pandey R.P."/>
            <person name="Lee C.-M."/>
            <person name="Sim J.-S."/>
            <person name="Jeong J.-T."/>
            <person name="Choi B.-S."/>
            <person name="Jung M."/>
            <person name="Ginzburg D."/>
            <person name="Zhao K."/>
            <person name="Won S.Y."/>
            <person name="Oh T.-J."/>
            <person name="Yu Y."/>
            <person name="Kim N.-H."/>
            <person name="Lee O.R."/>
            <person name="Lee T.-H."/>
            <person name="Bashyal P."/>
            <person name="Kim T.-S."/>
            <person name="Lee W.-H."/>
            <person name="Kawkins C."/>
            <person name="Kim C.-K."/>
            <person name="Kim J.S."/>
            <person name="Ahn B.O."/>
            <person name="Rhee S.Y."/>
            <person name="Sohng J.K."/>
        </authorList>
    </citation>
    <scope>NUCLEOTIDE SEQUENCE</scope>
    <source>
        <tissue evidence="2">Leaf</tissue>
    </source>
</reference>
<dbReference type="PANTHER" id="PTHR46890:SF48">
    <property type="entry name" value="RNA-DIRECTED DNA POLYMERASE"/>
    <property type="match status" value="1"/>
</dbReference>
<organism evidence="2 3">
    <name type="scientific">Senna tora</name>
    <dbReference type="NCBI Taxonomy" id="362788"/>
    <lineage>
        <taxon>Eukaryota</taxon>
        <taxon>Viridiplantae</taxon>
        <taxon>Streptophyta</taxon>
        <taxon>Embryophyta</taxon>
        <taxon>Tracheophyta</taxon>
        <taxon>Spermatophyta</taxon>
        <taxon>Magnoliopsida</taxon>
        <taxon>eudicotyledons</taxon>
        <taxon>Gunneridae</taxon>
        <taxon>Pentapetalae</taxon>
        <taxon>rosids</taxon>
        <taxon>fabids</taxon>
        <taxon>Fabales</taxon>
        <taxon>Fabaceae</taxon>
        <taxon>Caesalpinioideae</taxon>
        <taxon>Cassia clade</taxon>
        <taxon>Senna</taxon>
    </lineage>
</organism>
<dbReference type="Proteomes" id="UP000634136">
    <property type="component" value="Unassembled WGS sequence"/>
</dbReference>
<protein>
    <recommendedName>
        <fullName evidence="1">Reverse transcriptase domain-containing protein</fullName>
    </recommendedName>
</protein>
<proteinExistence type="predicted"/>
<dbReference type="InterPro" id="IPR000477">
    <property type="entry name" value="RT_dom"/>
</dbReference>
<sequence>MTDSFVFLIAKRPGNCGWLGWYGLELKDDGVVNGFVNGRLISDSVFLASEVMSFIHKAYKTKIAWCAFKLDIHKAYDKFSWNFLEAVLRCMEFLERFINIIMQCVHTVSYTLLLNAQIVGSFVPKRGLQQGDPLSRYLFLLCANVLSYALLKLEAAKKIVGIKFARRGPMISHLMYADDTILFFKIDDINCRAVKYALSIYSNLAGQHLNKDKSFLVFSPNITDSLKVRCPNFFKNWSIPRNYH</sequence>
<dbReference type="AlphaFoldDB" id="A0A834T496"/>
<gene>
    <name evidence="2" type="ORF">G2W53_029259</name>
</gene>
<dbReference type="PANTHER" id="PTHR46890">
    <property type="entry name" value="NON-LTR RETROLELEMENT REVERSE TRANSCRIPTASE-LIKE PROTEIN-RELATED"/>
    <property type="match status" value="1"/>
</dbReference>
<evidence type="ECO:0000313" key="3">
    <source>
        <dbReference type="Proteomes" id="UP000634136"/>
    </source>
</evidence>
<evidence type="ECO:0000259" key="1">
    <source>
        <dbReference type="Pfam" id="PF00078"/>
    </source>
</evidence>
<comment type="caution">
    <text evidence="2">The sequence shown here is derived from an EMBL/GenBank/DDBJ whole genome shotgun (WGS) entry which is preliminary data.</text>
</comment>
<accession>A0A834T496</accession>
<dbReference type="EMBL" id="JAAIUW010000009">
    <property type="protein sequence ID" value="KAF7815290.1"/>
    <property type="molecule type" value="Genomic_DNA"/>
</dbReference>
<keyword evidence="3" id="KW-1185">Reference proteome</keyword>
<dbReference type="Pfam" id="PF00078">
    <property type="entry name" value="RVT_1"/>
    <property type="match status" value="1"/>
</dbReference>
<name>A0A834T496_9FABA</name>
<evidence type="ECO:0000313" key="2">
    <source>
        <dbReference type="EMBL" id="KAF7815290.1"/>
    </source>
</evidence>